<organism evidence="5 6">
    <name type="scientific">Conexivisphaera calida</name>
    <dbReference type="NCBI Taxonomy" id="1874277"/>
    <lineage>
        <taxon>Archaea</taxon>
        <taxon>Nitrososphaerota</taxon>
        <taxon>Conexivisphaeria</taxon>
        <taxon>Conexivisphaerales</taxon>
        <taxon>Conexivisphaeraceae</taxon>
        <taxon>Conexivisphaera</taxon>
    </lineage>
</organism>
<dbReference type="AlphaFoldDB" id="A0A4P2VEQ4"/>
<evidence type="ECO:0000256" key="1">
    <source>
        <dbReference type="ARBA" id="ARBA00012822"/>
    </source>
</evidence>
<protein>
    <recommendedName>
        <fullName evidence="1">pyruvate synthase</fullName>
        <ecNumber evidence="1">1.2.7.1</ecNumber>
    </recommendedName>
</protein>
<reference evidence="5 6" key="1">
    <citation type="journal article" date="2019" name="ISME J.">
        <title>Isolation and characterization of a thermophilic sulfur- and iron-reducing thaumarchaeote from a terrestrial acidic hot spring.</title>
        <authorList>
            <person name="Kato S."/>
            <person name="Itoh T."/>
            <person name="Yuki M."/>
            <person name="Nagamori M."/>
            <person name="Ohnishi M."/>
            <person name="Uematsu K."/>
            <person name="Suzuki K."/>
            <person name="Takashina T."/>
            <person name="Ohkuma M."/>
        </authorList>
    </citation>
    <scope>NUCLEOTIDE SEQUENCE [LARGE SCALE GENOMIC DNA]</scope>
    <source>
        <strain evidence="5 6">NAS-02</strain>
    </source>
</reference>
<sequence>MLAGRLLGEALMNAGYYAQSYPEFGAERSGAPVTAFLRASEAPIEVRSPINRPHFVVVIDPYISMERSVIDGLREGGLVVANTTLPPGKLKETLRPAVECKVATVNATKIALDVLGRNNPNTAILGALAEVSKIAPIDFLMEAAKKAFPGRVGELNAEAIKRGAAEVAVA</sequence>
<dbReference type="InterPro" id="IPR011894">
    <property type="entry name" value="PorC_KorC"/>
</dbReference>
<dbReference type="EMBL" id="AP018732">
    <property type="protein sequence ID" value="BBE42621.1"/>
    <property type="molecule type" value="Genomic_DNA"/>
</dbReference>
<dbReference type="InterPro" id="IPR019752">
    <property type="entry name" value="Pyrv/ketoisovalerate_OxRed_cat"/>
</dbReference>
<dbReference type="KEGG" id="ccai:NAS2_1232"/>
<dbReference type="PANTHER" id="PTHR43366">
    <property type="entry name" value="PYRUVATE SYNTHASE SUBUNIT PORC"/>
    <property type="match status" value="1"/>
</dbReference>
<evidence type="ECO:0000256" key="2">
    <source>
        <dbReference type="ARBA" id="ARBA00023002"/>
    </source>
</evidence>
<dbReference type="GO" id="GO:0019164">
    <property type="term" value="F:pyruvate synthase activity"/>
    <property type="evidence" value="ECO:0007669"/>
    <property type="project" value="UniProtKB-EC"/>
</dbReference>
<keyword evidence="6" id="KW-1185">Reference proteome</keyword>
<evidence type="ECO:0000313" key="6">
    <source>
        <dbReference type="Proteomes" id="UP000509448"/>
    </source>
</evidence>
<evidence type="ECO:0000313" key="5">
    <source>
        <dbReference type="EMBL" id="BBE42621.1"/>
    </source>
</evidence>
<proteinExistence type="predicted"/>
<dbReference type="PANTHER" id="PTHR43366:SF1">
    <property type="entry name" value="PYRUVATE SYNTHASE SUBUNIT PORC"/>
    <property type="match status" value="1"/>
</dbReference>
<accession>A0A4P2VEQ4</accession>
<gene>
    <name evidence="5" type="ORF">NAS2_1232</name>
</gene>
<dbReference type="Gene3D" id="3.40.920.10">
    <property type="entry name" value="Pyruvate-ferredoxin oxidoreductase, PFOR, domain III"/>
    <property type="match status" value="1"/>
</dbReference>
<dbReference type="Pfam" id="PF01558">
    <property type="entry name" value="POR"/>
    <property type="match status" value="1"/>
</dbReference>
<keyword evidence="2 5" id="KW-0560">Oxidoreductase</keyword>
<dbReference type="SUPFAM" id="SSF53323">
    <property type="entry name" value="Pyruvate-ferredoxin oxidoreductase, PFOR, domain III"/>
    <property type="match status" value="1"/>
</dbReference>
<dbReference type="NCBIfam" id="TIGR02175">
    <property type="entry name" value="PorC_KorC"/>
    <property type="match status" value="1"/>
</dbReference>
<dbReference type="InterPro" id="IPR051626">
    <property type="entry name" value="Oxidoreductase_gamma_subunit"/>
</dbReference>
<name>A0A4P2VEQ4_9ARCH</name>
<comment type="catalytic activity">
    <reaction evidence="3">
        <text>2 oxidized [2Fe-2S]-[ferredoxin] + pyruvate + CoA = 2 reduced [2Fe-2S]-[ferredoxin] + acetyl-CoA + CO2 + H(+)</text>
        <dbReference type="Rhea" id="RHEA:12765"/>
        <dbReference type="Rhea" id="RHEA-COMP:10000"/>
        <dbReference type="Rhea" id="RHEA-COMP:10001"/>
        <dbReference type="ChEBI" id="CHEBI:15361"/>
        <dbReference type="ChEBI" id="CHEBI:15378"/>
        <dbReference type="ChEBI" id="CHEBI:16526"/>
        <dbReference type="ChEBI" id="CHEBI:33737"/>
        <dbReference type="ChEBI" id="CHEBI:33738"/>
        <dbReference type="ChEBI" id="CHEBI:57287"/>
        <dbReference type="ChEBI" id="CHEBI:57288"/>
        <dbReference type="EC" id="1.2.7.1"/>
    </reaction>
</comment>
<evidence type="ECO:0000256" key="3">
    <source>
        <dbReference type="ARBA" id="ARBA00049357"/>
    </source>
</evidence>
<dbReference type="InterPro" id="IPR002869">
    <property type="entry name" value="Pyrv_flavodox_OxRed_cen"/>
</dbReference>
<dbReference type="EC" id="1.2.7.1" evidence="1"/>
<keyword evidence="5" id="KW-0670">Pyruvate</keyword>
<feature type="domain" description="Pyruvate/ketoisovalerate oxidoreductase catalytic" evidence="4">
    <location>
        <begin position="2"/>
        <end position="164"/>
    </location>
</feature>
<evidence type="ECO:0000259" key="4">
    <source>
        <dbReference type="Pfam" id="PF01558"/>
    </source>
</evidence>
<dbReference type="Proteomes" id="UP000509448">
    <property type="component" value="Chromosome"/>
</dbReference>